<dbReference type="AlphaFoldDB" id="A0A4R5F8G4"/>
<feature type="region of interest" description="Disordered" evidence="1">
    <location>
        <begin position="1"/>
        <end position="25"/>
    </location>
</feature>
<protein>
    <submittedName>
        <fullName evidence="2">Uncharacterized protein</fullName>
    </submittedName>
</protein>
<name>A0A4R5F8G4_9ACTN</name>
<dbReference type="RefSeq" id="WP_132633150.1">
    <property type="nucleotide sequence ID" value="NZ_SMLD01000069.1"/>
</dbReference>
<dbReference type="Proteomes" id="UP000295136">
    <property type="component" value="Unassembled WGS sequence"/>
</dbReference>
<feature type="compositionally biased region" description="Polar residues" evidence="1">
    <location>
        <begin position="9"/>
        <end position="24"/>
    </location>
</feature>
<dbReference type="Pfam" id="PF26099">
    <property type="entry name" value="DUF8034"/>
    <property type="match status" value="1"/>
</dbReference>
<reference evidence="2 3" key="1">
    <citation type="submission" date="2019-03" db="EMBL/GenBank/DDBJ databases">
        <title>Draft genome sequences of novel Actinobacteria.</title>
        <authorList>
            <person name="Sahin N."/>
            <person name="Ay H."/>
            <person name="Saygin H."/>
        </authorList>
    </citation>
    <scope>NUCLEOTIDE SEQUENCE [LARGE SCALE GENOMIC DNA]</scope>
    <source>
        <strain evidence="2 3">6K102</strain>
    </source>
</reference>
<evidence type="ECO:0000313" key="3">
    <source>
        <dbReference type="Proteomes" id="UP000295136"/>
    </source>
</evidence>
<gene>
    <name evidence="2" type="ORF">E1295_24820</name>
</gene>
<accession>A0A4R5F8G4</accession>
<evidence type="ECO:0000256" key="1">
    <source>
        <dbReference type="SAM" id="MobiDB-lite"/>
    </source>
</evidence>
<keyword evidence="3" id="KW-1185">Reference proteome</keyword>
<sequence>MRTVPSPPDSLTTSAGDPQPSVTATVPLGTPPAWAVLERRLFDTLDEAWRVFAARYCGPDGRLVYHGPAADRDGADDFYEAFFNWPTLYQLGGADDLLDAAKHHWEGVTAQLTELGYLVDEFERGYDWFHQGESLLLFYGICAADPRDHRFRERARRFADLYLPGSANYDAEHDIIRAPHNGAGGPRYGLQWEWASYHTDLVSMRPFGLPLRDLPGITRWEDLADPCNAARMGAAMNERIGRGDVAVNLAATSLAVNAWLYDGDERYRDWALRYIGAWQRRAEANGGVLPDNVGPSGVVGELHGGRWYGGNYGWQWPHGIYSVGAAAAIAAVNAHLLTGDDAALAIGRDPLETVYGRAVQAGVTATDMSISDRWLAELGDEAGKPTMLVPNRHDDQGWFDFQPPQLGLPVWLWHASQSGGDADRLDRLRAGSGYDWTVVRPFRNKEEAGHEAPWLEFLRGTNPGFPEAMLSAALGQVQRRMALIDADTADLSTIHVHHWQRLNPVVTEALLQLATGTPQVLYNGGLLPTRLAYYDADRRRPGLPPDVAALVDSVRPGATGVELVNLGVARTRRVVVQAGAFGEHRIDRAVVTRSGGDYPGDPRSYTSPPITEAGQEVAVDGPRLLVELPPGRRIRLDLHTTARVRTPSHQHY</sequence>
<dbReference type="InterPro" id="IPR058347">
    <property type="entry name" value="DUF8034"/>
</dbReference>
<evidence type="ECO:0000313" key="2">
    <source>
        <dbReference type="EMBL" id="TDE44790.1"/>
    </source>
</evidence>
<proteinExistence type="predicted"/>
<organism evidence="2 3">
    <name type="scientific">Nonomuraea mesophila</name>
    <dbReference type="NCBI Taxonomy" id="2530382"/>
    <lineage>
        <taxon>Bacteria</taxon>
        <taxon>Bacillati</taxon>
        <taxon>Actinomycetota</taxon>
        <taxon>Actinomycetes</taxon>
        <taxon>Streptosporangiales</taxon>
        <taxon>Streptosporangiaceae</taxon>
        <taxon>Nonomuraea</taxon>
    </lineage>
</organism>
<comment type="caution">
    <text evidence="2">The sequence shown here is derived from an EMBL/GenBank/DDBJ whole genome shotgun (WGS) entry which is preliminary data.</text>
</comment>
<dbReference type="EMBL" id="SMLD01000069">
    <property type="protein sequence ID" value="TDE44790.1"/>
    <property type="molecule type" value="Genomic_DNA"/>
</dbReference>